<keyword evidence="3" id="KW-1185">Reference proteome</keyword>
<dbReference type="AlphaFoldDB" id="A0A2P8ABH8"/>
<name>A0A2P8ABH8_9PEZI</name>
<feature type="compositionally biased region" description="Low complexity" evidence="1">
    <location>
        <begin position="480"/>
        <end position="501"/>
    </location>
</feature>
<protein>
    <submittedName>
        <fullName evidence="2">Heat shock factor protein</fullName>
    </submittedName>
</protein>
<evidence type="ECO:0000313" key="2">
    <source>
        <dbReference type="EMBL" id="PSK57811.1"/>
    </source>
</evidence>
<sequence length="542" mass="55432">MPSVSNSSIVSTSASLSATSIDCSFILRPAYAFWTTKPDSPPVGTVYITVDQNNNSTQTSKTCDRSLLSKYAVTSSVVNPDSPGPYIYGGALGGSFDDQCNFVASWPGPPGTATFSDINQFYFFLPNIVQLAGSLPPITGIPGIVSGTISPATDFYTDKIVRVTRTFTLSDGSTRTTVLNDLPSFANYFTDAGVKSVVKQCSGLDLETVPNVLTAVNFLTRTAVISATATKTSTPPTSTSSLVPGSNPPPPGPSETSSPSSETPNRQPDTPTSSTSAFVSQPSPVVPTVSPPRPPQIIGSSSLDIGNLVSIIQSLSAAPAQPPQVDQKPNPEPSPILTQASPQVVVPTRPLEQDTNVPRPSSANAIGAIFLGSQTLSPGSTITVDGRVVSIPSTTAGSYGGGGLSQRPAPTGSTPTSNPVVVVDGSTIPVTALNTALPNIPVQVQGTSSDQQESLGDFIADGLGGIGGNNHASGDNSGQGVATGSRRTGTAGTTQGPAGTTSRTNGTVVGFTGATSRLQVGSGWLLWTHLLAVMAVVLHLYL</sequence>
<gene>
    <name evidence="2" type="ORF">B9Z65_9013</name>
</gene>
<feature type="region of interest" description="Disordered" evidence="1">
    <location>
        <begin position="394"/>
        <end position="417"/>
    </location>
</feature>
<feature type="region of interest" description="Disordered" evidence="1">
    <location>
        <begin position="319"/>
        <end position="344"/>
    </location>
</feature>
<accession>A0A2P8ABH8</accession>
<feature type="compositionally biased region" description="Low complexity" evidence="1">
    <location>
        <begin position="279"/>
        <end position="288"/>
    </location>
</feature>
<feature type="region of interest" description="Disordered" evidence="1">
    <location>
        <begin position="466"/>
        <end position="507"/>
    </location>
</feature>
<feature type="region of interest" description="Disordered" evidence="1">
    <location>
        <begin position="229"/>
        <end position="301"/>
    </location>
</feature>
<dbReference type="EMBL" id="NHZQ01000037">
    <property type="protein sequence ID" value="PSK57811.1"/>
    <property type="molecule type" value="Genomic_DNA"/>
</dbReference>
<keyword evidence="2" id="KW-0346">Stress response</keyword>
<evidence type="ECO:0000256" key="1">
    <source>
        <dbReference type="SAM" id="MobiDB-lite"/>
    </source>
</evidence>
<comment type="caution">
    <text evidence="2">The sequence shown here is derived from an EMBL/GenBank/DDBJ whole genome shotgun (WGS) entry which is preliminary data.</text>
</comment>
<feature type="compositionally biased region" description="Polar residues" evidence="1">
    <location>
        <begin position="470"/>
        <end position="479"/>
    </location>
</feature>
<proteinExistence type="predicted"/>
<evidence type="ECO:0000313" key="3">
    <source>
        <dbReference type="Proteomes" id="UP000243723"/>
    </source>
</evidence>
<dbReference type="Proteomes" id="UP000243723">
    <property type="component" value="Unassembled WGS sequence"/>
</dbReference>
<organism evidence="2 3">
    <name type="scientific">Elsinoe australis</name>
    <dbReference type="NCBI Taxonomy" id="40998"/>
    <lineage>
        <taxon>Eukaryota</taxon>
        <taxon>Fungi</taxon>
        <taxon>Dikarya</taxon>
        <taxon>Ascomycota</taxon>
        <taxon>Pezizomycotina</taxon>
        <taxon>Dothideomycetes</taxon>
        <taxon>Dothideomycetidae</taxon>
        <taxon>Myriangiales</taxon>
        <taxon>Elsinoaceae</taxon>
        <taxon>Elsinoe</taxon>
    </lineage>
</organism>
<feature type="compositionally biased region" description="Low complexity" evidence="1">
    <location>
        <begin position="254"/>
        <end position="265"/>
    </location>
</feature>
<feature type="compositionally biased region" description="Polar residues" evidence="1">
    <location>
        <begin position="266"/>
        <end position="278"/>
    </location>
</feature>
<dbReference type="STRING" id="40998.A0A2P8ABH8"/>
<reference evidence="2 3" key="1">
    <citation type="submission" date="2017-05" db="EMBL/GenBank/DDBJ databases">
        <title>Draft genome sequence of Elsinoe australis.</title>
        <authorList>
            <person name="Cheng Q."/>
        </authorList>
    </citation>
    <scope>NUCLEOTIDE SEQUENCE [LARGE SCALE GENOMIC DNA]</scope>
    <source>
        <strain evidence="2 3">NL1</strain>
    </source>
</reference>
<dbReference type="OrthoDB" id="3944128at2759"/>
<feature type="compositionally biased region" description="Low complexity" evidence="1">
    <location>
        <begin position="229"/>
        <end position="245"/>
    </location>
</feature>